<protein>
    <submittedName>
        <fullName evidence="1">Uncharacterized protein</fullName>
    </submittedName>
</protein>
<dbReference type="Proteomes" id="UP001519460">
    <property type="component" value="Unassembled WGS sequence"/>
</dbReference>
<accession>A0ABD0M363</accession>
<gene>
    <name evidence="1" type="ORF">BaRGS_00002361</name>
</gene>
<proteinExistence type="predicted"/>
<name>A0ABD0M363_9CAEN</name>
<keyword evidence="2" id="KW-1185">Reference proteome</keyword>
<sequence>MQIKEDFSPYLEYSTLKKPSGYGHAAKLRNTPRNAGVVRHGQTPDQGPDGTANNYQHRLEWFSKPGGQIPLMFLTPFNGTSIFSLSGSLQKGLILQINTEIMQWRRRTSKPPGRESLQPFAACRFHRRPILDIRLICGPVF</sequence>
<dbReference type="AlphaFoldDB" id="A0ABD0M363"/>
<comment type="caution">
    <text evidence="1">The sequence shown here is derived from an EMBL/GenBank/DDBJ whole genome shotgun (WGS) entry which is preliminary data.</text>
</comment>
<reference evidence="1 2" key="1">
    <citation type="journal article" date="2023" name="Sci. Data">
        <title>Genome assembly of the Korean intertidal mud-creeper Batillaria attramentaria.</title>
        <authorList>
            <person name="Patra A.K."/>
            <person name="Ho P.T."/>
            <person name="Jun S."/>
            <person name="Lee S.J."/>
            <person name="Kim Y."/>
            <person name="Won Y.J."/>
        </authorList>
    </citation>
    <scope>NUCLEOTIDE SEQUENCE [LARGE SCALE GENOMIC DNA]</scope>
    <source>
        <strain evidence="1">Wonlab-2016</strain>
    </source>
</reference>
<organism evidence="1 2">
    <name type="scientific">Batillaria attramentaria</name>
    <dbReference type="NCBI Taxonomy" id="370345"/>
    <lineage>
        <taxon>Eukaryota</taxon>
        <taxon>Metazoa</taxon>
        <taxon>Spiralia</taxon>
        <taxon>Lophotrochozoa</taxon>
        <taxon>Mollusca</taxon>
        <taxon>Gastropoda</taxon>
        <taxon>Caenogastropoda</taxon>
        <taxon>Sorbeoconcha</taxon>
        <taxon>Cerithioidea</taxon>
        <taxon>Batillariidae</taxon>
        <taxon>Batillaria</taxon>
    </lineage>
</organism>
<evidence type="ECO:0000313" key="2">
    <source>
        <dbReference type="Proteomes" id="UP001519460"/>
    </source>
</evidence>
<evidence type="ECO:0000313" key="1">
    <source>
        <dbReference type="EMBL" id="KAK7506249.1"/>
    </source>
</evidence>
<dbReference type="EMBL" id="JACVVK020000007">
    <property type="protein sequence ID" value="KAK7506249.1"/>
    <property type="molecule type" value="Genomic_DNA"/>
</dbReference>